<dbReference type="KEGG" id="des:DSOUD_0430"/>
<comment type="subcellular location">
    <subcellularLocation>
        <location evidence="1">Secreted</location>
    </subcellularLocation>
</comment>
<evidence type="ECO:0000256" key="4">
    <source>
        <dbReference type="SAM" id="SignalP"/>
    </source>
</evidence>
<evidence type="ECO:0000313" key="7">
    <source>
        <dbReference type="EMBL" id="ALC15224.1"/>
    </source>
</evidence>
<proteinExistence type="predicted"/>
<evidence type="ECO:0000256" key="3">
    <source>
        <dbReference type="ARBA" id="ARBA00022729"/>
    </source>
</evidence>
<dbReference type="SUPFAM" id="SSF117074">
    <property type="entry name" value="Hypothetical protein PA1324"/>
    <property type="match status" value="1"/>
</dbReference>
<dbReference type="PATRIC" id="fig|1603606.3.peg.466"/>
<evidence type="ECO:0000313" key="8">
    <source>
        <dbReference type="Proteomes" id="UP000057158"/>
    </source>
</evidence>
<dbReference type="OrthoDB" id="9773411at2"/>
<dbReference type="Pfam" id="PF17210">
    <property type="entry name" value="SdrD_B"/>
    <property type="match status" value="1"/>
</dbReference>
<dbReference type="Gene3D" id="2.60.40.10">
    <property type="entry name" value="Immunoglobulins"/>
    <property type="match status" value="2"/>
</dbReference>
<dbReference type="InterPro" id="IPR051172">
    <property type="entry name" value="Chlamydia_OmcB"/>
</dbReference>
<protein>
    <recommendedName>
        <fullName evidence="9">DUF11 domain-containing protein</fullName>
    </recommendedName>
</protein>
<keyword evidence="2" id="KW-0964">Secreted</keyword>
<feature type="domain" description="SD-repeat containing protein B" evidence="6">
    <location>
        <begin position="3773"/>
        <end position="3844"/>
    </location>
</feature>
<keyword evidence="8" id="KW-1185">Reference proteome</keyword>
<dbReference type="InterPro" id="IPR047589">
    <property type="entry name" value="DUF11_rpt"/>
</dbReference>
<organism evidence="7 8">
    <name type="scientific">Desulfuromonas soudanensis</name>
    <dbReference type="NCBI Taxonomy" id="1603606"/>
    <lineage>
        <taxon>Bacteria</taxon>
        <taxon>Pseudomonadati</taxon>
        <taxon>Thermodesulfobacteriota</taxon>
        <taxon>Desulfuromonadia</taxon>
        <taxon>Desulfuromonadales</taxon>
        <taxon>Desulfuromonadaceae</taxon>
        <taxon>Desulfuromonas</taxon>
    </lineage>
</organism>
<accession>A0A0M5IVA4</accession>
<dbReference type="Pfam" id="PF01345">
    <property type="entry name" value="DUF11"/>
    <property type="match status" value="2"/>
</dbReference>
<dbReference type="InterPro" id="IPR013783">
    <property type="entry name" value="Ig-like_fold"/>
</dbReference>
<dbReference type="PANTHER" id="PTHR34819:SF3">
    <property type="entry name" value="CELL SURFACE PROTEIN"/>
    <property type="match status" value="1"/>
</dbReference>
<dbReference type="GO" id="GO:0005576">
    <property type="term" value="C:extracellular region"/>
    <property type="evidence" value="ECO:0007669"/>
    <property type="project" value="UniProtKB-SubCell"/>
</dbReference>
<feature type="domain" description="DUF11" evidence="5">
    <location>
        <begin position="3497"/>
        <end position="3610"/>
    </location>
</feature>
<dbReference type="Gene3D" id="2.60.40.740">
    <property type="match status" value="3"/>
</dbReference>
<gene>
    <name evidence="7" type="ORF">DSOUD_0430</name>
</gene>
<dbReference type="PANTHER" id="PTHR34819">
    <property type="entry name" value="LARGE CYSTEINE-RICH PERIPLASMIC PROTEIN OMCB"/>
    <property type="match status" value="1"/>
</dbReference>
<name>A0A0M5IVA4_9BACT</name>
<evidence type="ECO:0008006" key="9">
    <source>
        <dbReference type="Google" id="ProtNLM"/>
    </source>
</evidence>
<dbReference type="Proteomes" id="UP000057158">
    <property type="component" value="Chromosome"/>
</dbReference>
<reference evidence="7 8" key="1">
    <citation type="submission" date="2015-07" db="EMBL/GenBank/DDBJ databases">
        <title>Isolation and Genomic Characterization of a Novel Halophilic Metal-Reducing Deltaproteobacterium from the Deep Subsurface.</title>
        <authorList>
            <person name="Badalamenti J.P."/>
            <person name="Summers Z.M."/>
            <person name="Gralnick J.A."/>
            <person name="Bond D.R."/>
        </authorList>
    </citation>
    <scope>NUCLEOTIDE SEQUENCE [LARGE SCALE GENOMIC DNA]</scope>
    <source>
        <strain evidence="7 8">WTL</strain>
    </source>
</reference>
<feature type="signal peptide" evidence="4">
    <location>
        <begin position="1"/>
        <end position="33"/>
    </location>
</feature>
<evidence type="ECO:0000259" key="5">
    <source>
        <dbReference type="Pfam" id="PF01345"/>
    </source>
</evidence>
<keyword evidence="3 4" id="KW-0732">Signal</keyword>
<feature type="domain" description="DUF11" evidence="5">
    <location>
        <begin position="1347"/>
        <end position="1446"/>
    </location>
</feature>
<sequence length="4379" mass="453034">MLLTETVTKLQTLLINATFCAMALLLVGHSAWAACPAGTASITHSTDISLSWAELCSTATRPSTVRLVVDNYDRDNDLTNLVITETLPAGMTYVAGSASVVAVSDGTPPIIVNENISGSTITWTLGGPLDSRRNFASSNWMYVDFEVYRSDEGLISSTANYQFSASLSYDAIDENTSLLFCQDTDGSGNQVLPLREPAPSVSKRGWNVDATQTEGQATTTVYGNNNDDMIWRLRFVNGGRAPLEDLIFDDTMVPGNMQINYVCTTAAAATAVANANGAGPGACYATYRDKDGVIRPVNNSIQDFAVDDPFGNPANDEPSTFIDAPANNGTTSIYLVGKLTADASCSVTRTNTLSNIEWGCEVDSPPDGGISQTSSGATGGFATTNLIGRYGVVNAALTVNRRLTGTNTGQPVGTRGTMTITTTNNTGGSVKFTDTLAYHLKDTLPVEYVVDPTYVPTINVTSPYGAYNGRVDTLAWTNPAPGTFPINTSDPISYLNNKAPEFKLSSSTSYTDGGTTYRDMMRQGDVLTITFGVVLIKSNDYDRNANLDVTPEEYPVSGTDPTYQTPLTNTLEVKFDTFCPTQGTQTLILTGNGTGNPTGTVIAANPEDLDIAIGGGVFILTNDPTQTLTLPVLVTNNGGHDARDYHVFATFGTTMDVVSAPAGCSLVHPPGTAPAVPDQWQPAPLNVWIKDALDPIAIPSTATVYECTSPATISPGQTVTYNFNVLKTTNPSRLILDDLTFRADVVGEITLSGGATPLWFPAPIARADGELDRANNYSLDAAWARVIGFNLKKSQLGTCNENNPPTLDTNGYEEVQIGEECAFHIETGGWFGFKTPGYAYIAVKNIDVVDQVPDGQAYIASSDPDVDSTPLITGIVRSPNPLNAVDEGWFDWRFNVADADRIEVADEWFRVDVTTRLLNKPVDSRAAPNVHAADSFNVMNSTFDAVFQNENSGAIETYTLGSGTIGYPNEPIRRVDLRVTEPNILMVKEVCNETMSASGTGAACTPWTTLATDGDAYSSYIYRITATNEASSSGVQRAPAYDLIVTDRLDPTDLAYVLPLAADGLDNDGDGLIDEAGEGAISDNVVKNSLPAILTFSYTDSSALRRIDPGASVALYYRVDYDDDAAPLQTFTNTVEATYDSLSGDFGNQSTPQRPNSDLGGARVYTSPSASAAVRIIPVAAQPKRIIALSQTPPAVGPATQGVTLGEEIEYQLNTLLPVALLRSFVIRDELPAGLTCAEAPVVDLGAAPYAAAGFVPGGTFTPTCADGLVEWNFGDQRVTNGTPGVPYDFAVKFIARVENTATTNDGDLLSNGDPATLTTARYIDEADNSVVLTFGQVDVQIREPLIELTKTFAVPAADAGDRVTVTVTATNRGTADAHNLRILDDLTNRNLTFLQGSVSGTDPPDAVDISTFGPNSPVFVWNPTRPVAPGQTLSFTFSVQVDAVVEPHEVLDNTLQGSWTSLPGQTTALNSAGLIGADGSATGMRTGALPNGGDAINDYETTAVAQMTVSALSLAKTDLTPAAIPAIGAHRSFQIDIALPEGVSTGVRITDSLDAAGLSYLLENNAAFDVSYVFEGIATINGLPPAEAAFIAFPADETTGSAVWDIGTVVTDAEDDSSLSAVNPLIRIVYFARVNNDLVTDSGDPLQNSVTLNYSNGETGASEALTEGTAAVTVVEPVLTATKTVRNVTAGKLPGDPAGGGDLLEYEITLANSGNATAFDVNLVDTLSAGQELYPAFTATAAIGGVAVSGFVAAPLNAPAGPLVWGRDNGDDSLDIPAGASLVLTYQAVVRELSSAFSNSVHADWTSLDGADPLERTGAGCPAWSAPNDYCAGPAVTATPTADDSSFAKSLLADSYDTPPLSTAVDAVARVGDTLTYRLALTLRGGLSRSVAVQDLLPAGMAFVETLSINGDAAADYAPPASGAGSNFVYAPIAAASLPAPGATGTLTWNLGDIVNDPFGDPTTETLEIIYRARILSDAGIPQVPSATLTNGAALSYAGSTPLADGAAATLRQPVIAAITKIDRSGRPSGTFVDVASDVMNFRLQACNASGEAPAYSVLITDTLAGQFDETSIAGPVNGAGRPDVVINGSAAVEGAGSDYLYSPAAARGGTLAFRLNTPVYPGECVTIDYDIAFHTDFGPNQIWANSATLDEYWSLPAQSGQLYAPVGPATFSLQNVATTVPPQKTIVSPASGEAAIGQEIVYRIAVPATVVNGALYDVAVTDILNDNLEFLGASEVSGNGFVLADNSTVANQLSLSLDLIPAGKQAVIEVRTRLRNLAGATSGVAFTNSATYTYAETPGGATLGGGSDTTAPIRIVEPLLSLAKTVDNVTAPGAPPQAGHILRYTLSFTAAGGIFGDDFADAFDLSVDDNLSLGLAYSGNAAVTGAGNSIGAPQQTGDGTTAPQHLLWSLESGTADIDLPEGTVVTLSYEVRVLDGVLANQLLSNSAVGRWTGLDGESAYERNGTETPAWNDYLTAPATTVLTVPDSTTLTKTRILDTFAAADAEVRIGDMVEYELRLGLQEGAHAGLVLTDTLPRGLAFAGIVSVNGDAAPPYAAAAPFVHADLDNSAIVVTGDPAAGPTTVTWTLGDVVNAADGSTVNDVFVIVYRARVLNAVHPHLAAMSLVNAVRLDYDTASGAAAPVTDDETIALLQPILAVAKSAVAAGGDTVLAADEVVTYTVDITNSGSAPAYDVVLEDIFPAGLRGGASGITVVGMQLTSGTVLPNLAPAYDAVTGVALWNFDTGAGSPYAIPAGDTLRIVYEVQAESALGAGLTLTNQARVPLYHSFDDEAAPTLGGVTGVREIYGPTNVATTTLTTATPGALDKENPALPEAAVGEPFSYRITVPAAPLPVALHDVRILDDLSASAADLSFVSVARVSGSLPWTPVNTGDATALVIEDPAGGIDIPAGEQIVLEITVVLSDTPVNVSGLLFSNSASYTYNSLANDPATRAPGAADTTGNMTIVGPDGLTLEKSGPATVQLGTPATFTLNVHNPGSGSAWTPTVTDLLPQGPSGGMCGGAPVNVSAQFFQADGVTAVSAALVPGTDFLVSFTAEPACQWSLTLLPAAGPLASDQRLIIGYDAALDPQTVNGSTLTNVAGVTRWQSADPAAAVGVVPRTYDRTLTNGTPGTLDHEDAQAVVTESPILVFTKSVANLTTGEVPGRNATPGDTLRYTLELTNAGPVGLSSLSIVDELDALNAVAAFSPGTLTLVSVPAGADITATSAAGGSKGTGQVDVRNLAIGPQGAANDTLVVEFDIRLAPVLASATTVLNQAELVTASPNTLSSDDPNVNGLDDPAILGDEDPTETLITSSPAFEVWKSSTVMTGGPALQAGETLRYTLTVKNVGTEDAVNATLRDFIPANTVYAAGSTTLNGTVVADPSPGVSPLQSGLPLNAPENATAGTLRADTAAGAANVATVTFAVVVDLSAMNGLIIENQGFLSAAGVGSGPLPQVPSDDPATAVLLDPTRNVVGNLPLLGAQKTVALQQDFGSAGIVDPGDVLRYTIVISNFGAIPATGVILTDTVPAHTVYVADSLRVNGAPLGADGGVSPLIAGLAVTSSDNPGAGIVSAGGSAEITFDLQVNAGVPTGTLISNQASVTSNELPAEPTDADGLPANGDQPTVVVVGDVQLLSVTKEVLVVGGGIAEAGGELEYVIRVSNIGSLPATAVVVTDDLAPLGSQVSYVAGSGTLNGAAAGVSFAGSVLTADYAAFYGDLAPGAGALVRFRVRIDPALAMGTTLGNTALVRWNTPAQSASASVSLDLGGTPGSASLNGRLWHDANLNGLDDGDEPLLAGWAVEIYRNNLRLATVLSDESGAYRFSGLVPNEGTTQPYEVRFLAPGAGPATASLGTAASPFTNGPQRISGILVPSGGNLQGLNLPISPNGAVYDSVQRTSVAGASLALLNAATGAPLPGLCFDDPAQQNQLTAQDGFYKFDLNFSDGSCPAGGAYLIQVTPPATGYLAAPSKIIPPTSDDSTAPFSVPACPGSAGDALPSPAGVCEATATPSVPPLSVPPRTVGTAYYLHLTLSDGAVPGQSQIFNNPIPLDPEMDAAVAITKTAALINVSRGGLVPYTIRVNNVFGVPLYDIGIVDRFPAGFKYVPGSARLDGAPLEPRISGRELLWDGLELQVGSARTIQLLLVVGAGVSEGEYVNRAQVISTAGGGIASGEATATVRVTPDATFDCTDVIGKVFDDRNLNGEQDAGEEGLAGVRVVTARGLIATTDEHGRFHITCAVVPDEDRGSNFILKLDDRTLPTGYRLTTENPRVQRATRGKALRFPFGATIHRVVTMDIADGVFEPEQTTLRLQWEPKVDHLIEELQKGPSVLRLSYLADVEPEGLVKKRLKALKKEIARRWKASEGGYRLDMEIEVFWRRGGPL</sequence>
<evidence type="ECO:0000256" key="2">
    <source>
        <dbReference type="ARBA" id="ARBA00022525"/>
    </source>
</evidence>
<evidence type="ECO:0000259" key="6">
    <source>
        <dbReference type="Pfam" id="PF17210"/>
    </source>
</evidence>
<dbReference type="NCBIfam" id="TIGR01451">
    <property type="entry name" value="B_ant_repeat"/>
    <property type="match status" value="8"/>
</dbReference>
<feature type="chain" id="PRO_5005803286" description="DUF11 domain-containing protein" evidence="4">
    <location>
        <begin position="34"/>
        <end position="4379"/>
    </location>
</feature>
<evidence type="ECO:0000256" key="1">
    <source>
        <dbReference type="ARBA" id="ARBA00004613"/>
    </source>
</evidence>
<dbReference type="InterPro" id="IPR001434">
    <property type="entry name" value="OmcB-like_DUF11"/>
</dbReference>
<dbReference type="InterPro" id="IPR033764">
    <property type="entry name" value="Sdr_B"/>
</dbReference>
<dbReference type="EMBL" id="CP010802">
    <property type="protein sequence ID" value="ALC15224.1"/>
    <property type="molecule type" value="Genomic_DNA"/>
</dbReference>
<dbReference type="STRING" id="1603606.DSOUD_0430"/>